<dbReference type="Gene3D" id="3.40.50.1110">
    <property type="entry name" value="SGNH hydrolase"/>
    <property type="match status" value="1"/>
</dbReference>
<dbReference type="Proteomes" id="UP000037029">
    <property type="component" value="Chromosome"/>
</dbReference>
<feature type="domain" description="SGNH hydrolase-type esterase" evidence="1">
    <location>
        <begin position="456"/>
        <end position="597"/>
    </location>
</feature>
<gene>
    <name evidence="2" type="ORF">BV87_08710</name>
</gene>
<protein>
    <recommendedName>
        <fullName evidence="1">SGNH hydrolase-type esterase domain-containing protein</fullName>
    </recommendedName>
</protein>
<name>A0A0J9FNP3_SPHYA</name>
<dbReference type="EMBL" id="CP020925">
    <property type="protein sequence ID" value="ATP18471.1"/>
    <property type="molecule type" value="Genomic_DNA"/>
</dbReference>
<dbReference type="InterPro" id="IPR036514">
    <property type="entry name" value="SGNH_hydro_sf"/>
</dbReference>
<evidence type="ECO:0000313" key="2">
    <source>
        <dbReference type="EMBL" id="ATP18471.1"/>
    </source>
</evidence>
<evidence type="ECO:0000259" key="1">
    <source>
        <dbReference type="Pfam" id="PF13472"/>
    </source>
</evidence>
<dbReference type="RefSeq" id="WP_048938493.1">
    <property type="nucleotide sequence ID" value="NZ_CP020925.1"/>
</dbReference>
<reference evidence="2 3" key="1">
    <citation type="submission" date="2017-04" db="EMBL/GenBank/DDBJ databases">
        <title>Characterization, genome and methylation analysis of a phthalic acid esters degrading strain Sphingobium yanoikuyae SHJ.</title>
        <authorList>
            <person name="Feng L."/>
        </authorList>
    </citation>
    <scope>NUCLEOTIDE SEQUENCE [LARGE SCALE GENOMIC DNA]</scope>
    <source>
        <strain evidence="2 3">SHJ</strain>
    </source>
</reference>
<proteinExistence type="predicted"/>
<dbReference type="SUPFAM" id="SSF52266">
    <property type="entry name" value="SGNH hydrolase"/>
    <property type="match status" value="1"/>
</dbReference>
<dbReference type="InterPro" id="IPR013830">
    <property type="entry name" value="SGNH_hydro"/>
</dbReference>
<dbReference type="Pfam" id="PF13472">
    <property type="entry name" value="Lipase_GDSL_2"/>
    <property type="match status" value="1"/>
</dbReference>
<dbReference type="GO" id="GO:0016788">
    <property type="term" value="F:hydrolase activity, acting on ester bonds"/>
    <property type="evidence" value="ECO:0007669"/>
    <property type="project" value="UniProtKB-ARBA"/>
</dbReference>
<sequence length="632" mass="66364">MSFQYFSGQVRGLRGPGLTAEQAADVAVAVALGPTVEEHGERIDAAETELATKANAGDVNTGLNTLQSNLNGVDGQSVARDNALGGRIDEAETELATEGEKRLGADNRGFDYVGAIVASVRAFVIRMVGNAESRLEGRADLRAIAARDLMRKRTGAVQSLSIDMTGSMRSVRREGMPATALEIEDVIWSVTGNVVALQAGRTALRSAGRAIYPIGSVSIDPIASASIVGEAVTINYVANAAAASFALAGTGRLAHARASTVVVRDAATDAVLVLGTDYLLNAEQGAIQRAAAGSALAVEVDYDYSEVRYDLIETDINGALSVKKGTARNRDVAEYLPARSAGKYPLLIVRVTAAGMTIWRWQDQERSQVQAPAIIQRGRAKVLGNFHRALRDGGTVRIAGYGTSRTNLGGVAASLYAANGQQRDRMADSGFMAAQDAAFIATLPLFDHGDGAGQVHTRVGWNWTLKAAIEQRYPNIVEYLNFGIGGTTSGNTDNGGTVPARLAGLTGSGAHLAVIEFGMNELGSAGADTIANLIAIGEACRAANIDPVFIAPARPNATYSADILDRWVVENRQIAAAADYLAAPFIDTASVFGVDRLGPLDPRDMCGSNLFNHDSVFELGMIGRALTSIVLG</sequence>
<organism evidence="2 3">
    <name type="scientific">Sphingobium yanoikuyae</name>
    <name type="common">Sphingomonas yanoikuyae</name>
    <dbReference type="NCBI Taxonomy" id="13690"/>
    <lineage>
        <taxon>Bacteria</taxon>
        <taxon>Pseudomonadati</taxon>
        <taxon>Pseudomonadota</taxon>
        <taxon>Alphaproteobacteria</taxon>
        <taxon>Sphingomonadales</taxon>
        <taxon>Sphingomonadaceae</taxon>
        <taxon>Sphingobium</taxon>
    </lineage>
</organism>
<dbReference type="AlphaFoldDB" id="A0A0J9FNP3"/>
<accession>A0A0J9FNP3</accession>
<evidence type="ECO:0000313" key="3">
    <source>
        <dbReference type="Proteomes" id="UP000037029"/>
    </source>
</evidence>